<feature type="compositionally biased region" description="Low complexity" evidence="1">
    <location>
        <begin position="43"/>
        <end position="54"/>
    </location>
</feature>
<protein>
    <recommendedName>
        <fullName evidence="5">Secreted protein</fullName>
    </recommendedName>
</protein>
<evidence type="ECO:0000313" key="4">
    <source>
        <dbReference type="Proteomes" id="UP001224433"/>
    </source>
</evidence>
<evidence type="ECO:0000313" key="3">
    <source>
        <dbReference type="EMBL" id="WLQ67713.1"/>
    </source>
</evidence>
<dbReference type="InterPro" id="IPR045701">
    <property type="entry name" value="DUF6059"/>
</dbReference>
<feature type="signal peptide" evidence="2">
    <location>
        <begin position="1"/>
        <end position="29"/>
    </location>
</feature>
<evidence type="ECO:0000256" key="2">
    <source>
        <dbReference type="SAM" id="SignalP"/>
    </source>
</evidence>
<evidence type="ECO:0000256" key="1">
    <source>
        <dbReference type="SAM" id="MobiDB-lite"/>
    </source>
</evidence>
<name>A0ABY9JJ18_9ACTN</name>
<reference evidence="3 4" key="1">
    <citation type="submission" date="2023-03" db="EMBL/GenBank/DDBJ databases">
        <title>Isolation and description of six Streptomyces strains from soil environments, able to metabolize different microbial glucans.</title>
        <authorList>
            <person name="Widen T."/>
            <person name="Larsbrink J."/>
        </authorList>
    </citation>
    <scope>NUCLEOTIDE SEQUENCE [LARGE SCALE GENOMIC DNA]</scope>
    <source>
        <strain evidence="3 4">Alt3</strain>
    </source>
</reference>
<dbReference type="Proteomes" id="UP001224433">
    <property type="component" value="Chromosome"/>
</dbReference>
<gene>
    <name evidence="3" type="ORF">P8A20_30970</name>
</gene>
<feature type="chain" id="PRO_5047352505" description="Secreted protein" evidence="2">
    <location>
        <begin position="30"/>
        <end position="79"/>
    </location>
</feature>
<organism evidence="3 4">
    <name type="scientific">Streptomyces glycanivorans</name>
    <dbReference type="NCBI Taxonomy" id="3033808"/>
    <lineage>
        <taxon>Bacteria</taxon>
        <taxon>Bacillati</taxon>
        <taxon>Actinomycetota</taxon>
        <taxon>Actinomycetes</taxon>
        <taxon>Kitasatosporales</taxon>
        <taxon>Streptomycetaceae</taxon>
        <taxon>Streptomyces</taxon>
    </lineage>
</organism>
<evidence type="ECO:0008006" key="5">
    <source>
        <dbReference type="Google" id="ProtNLM"/>
    </source>
</evidence>
<proteinExistence type="predicted"/>
<sequence>MRRGRRWTAGTPLALRLLRALCRSLTAYGAPYAGVDPESTVTGPSPAGSGPAGAHPERVRPDVPLTPSERAHARELGSP</sequence>
<feature type="compositionally biased region" description="Basic and acidic residues" evidence="1">
    <location>
        <begin position="69"/>
        <end position="79"/>
    </location>
</feature>
<keyword evidence="2" id="KW-0732">Signal</keyword>
<dbReference type="RefSeq" id="WP_147962314.1">
    <property type="nucleotide sequence ID" value="NZ_CP120983.1"/>
</dbReference>
<dbReference type="Pfam" id="PF19534">
    <property type="entry name" value="DUF6059"/>
    <property type="match status" value="1"/>
</dbReference>
<dbReference type="EMBL" id="CP120983">
    <property type="protein sequence ID" value="WLQ67713.1"/>
    <property type="molecule type" value="Genomic_DNA"/>
</dbReference>
<accession>A0ABY9JJ18</accession>
<keyword evidence="4" id="KW-1185">Reference proteome</keyword>
<feature type="region of interest" description="Disordered" evidence="1">
    <location>
        <begin position="32"/>
        <end position="79"/>
    </location>
</feature>